<evidence type="ECO:0000256" key="2">
    <source>
        <dbReference type="ARBA" id="ARBA00022980"/>
    </source>
</evidence>
<accession>A0A1H1GLD2</accession>
<evidence type="ECO:0000313" key="8">
    <source>
        <dbReference type="Proteomes" id="UP000198848"/>
    </source>
</evidence>
<dbReference type="Pfam" id="PF01157">
    <property type="entry name" value="Ribosomal_L21e"/>
    <property type="match status" value="1"/>
</dbReference>
<dbReference type="GO" id="GO:1990904">
    <property type="term" value="C:ribonucleoprotein complex"/>
    <property type="evidence" value="ECO:0007669"/>
    <property type="project" value="UniProtKB-KW"/>
</dbReference>
<feature type="compositionally biased region" description="Polar residues" evidence="6">
    <location>
        <begin position="1"/>
        <end position="14"/>
    </location>
</feature>
<dbReference type="InterPro" id="IPR001147">
    <property type="entry name" value="Ribosomal_eL21"/>
</dbReference>
<dbReference type="GO" id="GO:0006412">
    <property type="term" value="P:translation"/>
    <property type="evidence" value="ECO:0007669"/>
    <property type="project" value="UniProtKB-UniRule"/>
</dbReference>
<dbReference type="InterPro" id="IPR036948">
    <property type="entry name" value="Ribosomal_eL21_sf"/>
</dbReference>
<dbReference type="PANTHER" id="PTHR20981">
    <property type="entry name" value="60S RIBOSOMAL PROTEIN L21"/>
    <property type="match status" value="1"/>
</dbReference>
<dbReference type="OrthoDB" id="6295at2157"/>
<evidence type="ECO:0000256" key="4">
    <source>
        <dbReference type="ARBA" id="ARBA00035219"/>
    </source>
</evidence>
<proteinExistence type="inferred from homology"/>
<dbReference type="GO" id="GO:0003735">
    <property type="term" value="F:structural constituent of ribosome"/>
    <property type="evidence" value="ECO:0007669"/>
    <property type="project" value="InterPro"/>
</dbReference>
<comment type="similarity">
    <text evidence="1 5">Belongs to the eukaryotic ribosomal protein eL21 family.</text>
</comment>
<dbReference type="InterPro" id="IPR022856">
    <property type="entry name" value="Ribosomal_eL21_arc"/>
</dbReference>
<dbReference type="AlphaFoldDB" id="A0A1H1GLD2"/>
<evidence type="ECO:0000256" key="6">
    <source>
        <dbReference type="SAM" id="MobiDB-lite"/>
    </source>
</evidence>
<keyword evidence="3 5" id="KW-0687">Ribonucleoprotein</keyword>
<evidence type="ECO:0000256" key="1">
    <source>
        <dbReference type="ARBA" id="ARBA00008427"/>
    </source>
</evidence>
<sequence>MPNSNGPRQGTRNKLSNDPRERGASPPQRAIQEYEEGEKVHLKIDPSIHKGRFHPRFDGRTGEVVGKQGDAFKVQINDGGKDKTLIVAAAHMRAQERAEDRV</sequence>
<dbReference type="Gene3D" id="2.30.30.70">
    <property type="entry name" value="Ribosomal protein L21"/>
    <property type="match status" value="1"/>
</dbReference>
<organism evidence="7 8">
    <name type="scientific">Natronobacterium texcoconense</name>
    <dbReference type="NCBI Taxonomy" id="1095778"/>
    <lineage>
        <taxon>Archaea</taxon>
        <taxon>Methanobacteriati</taxon>
        <taxon>Methanobacteriota</taxon>
        <taxon>Stenosarchaea group</taxon>
        <taxon>Halobacteria</taxon>
        <taxon>Halobacteriales</taxon>
        <taxon>Natrialbaceae</taxon>
        <taxon>Natronobacterium</taxon>
    </lineage>
</organism>
<protein>
    <recommendedName>
        <fullName evidence="4 5">Large ribosomal subunit protein eL21</fullName>
    </recommendedName>
</protein>
<feature type="region of interest" description="Disordered" evidence="6">
    <location>
        <begin position="1"/>
        <end position="28"/>
    </location>
</feature>
<dbReference type="SUPFAM" id="SSF50104">
    <property type="entry name" value="Translation proteins SH3-like domain"/>
    <property type="match status" value="1"/>
</dbReference>
<dbReference type="RefSeq" id="WP_090382143.1">
    <property type="nucleotide sequence ID" value="NZ_FNLC01000002.1"/>
</dbReference>
<evidence type="ECO:0000313" key="7">
    <source>
        <dbReference type="EMBL" id="SDR13990.1"/>
    </source>
</evidence>
<dbReference type="InterPro" id="IPR018259">
    <property type="entry name" value="Ribosomal_eL21_CS"/>
</dbReference>
<evidence type="ECO:0000256" key="5">
    <source>
        <dbReference type="HAMAP-Rule" id="MF_00369"/>
    </source>
</evidence>
<dbReference type="Proteomes" id="UP000198848">
    <property type="component" value="Unassembled WGS sequence"/>
</dbReference>
<dbReference type="GO" id="GO:0005840">
    <property type="term" value="C:ribosome"/>
    <property type="evidence" value="ECO:0007669"/>
    <property type="project" value="UniProtKB-KW"/>
</dbReference>
<dbReference type="InterPro" id="IPR008991">
    <property type="entry name" value="Translation_prot_SH3-like_sf"/>
</dbReference>
<dbReference type="NCBIfam" id="NF003303">
    <property type="entry name" value="PRK04306.1"/>
    <property type="match status" value="1"/>
</dbReference>
<keyword evidence="2 5" id="KW-0689">Ribosomal protein</keyword>
<keyword evidence="8" id="KW-1185">Reference proteome</keyword>
<dbReference type="EMBL" id="FNLC01000002">
    <property type="protein sequence ID" value="SDR13990.1"/>
    <property type="molecule type" value="Genomic_DNA"/>
</dbReference>
<dbReference type="HAMAP" id="MF_00369">
    <property type="entry name" value="Ribosomal_eL21"/>
    <property type="match status" value="1"/>
</dbReference>
<evidence type="ECO:0000256" key="3">
    <source>
        <dbReference type="ARBA" id="ARBA00023274"/>
    </source>
</evidence>
<gene>
    <name evidence="5" type="primary">rpl21e</name>
    <name evidence="7" type="ORF">SAMN04489842_2488</name>
</gene>
<dbReference type="STRING" id="1095778.SAMN04489842_2488"/>
<name>A0A1H1GLD2_NATTX</name>
<dbReference type="PROSITE" id="PS01171">
    <property type="entry name" value="RIBOSOMAL_L21E"/>
    <property type="match status" value="1"/>
</dbReference>
<reference evidence="8" key="1">
    <citation type="submission" date="2016-10" db="EMBL/GenBank/DDBJ databases">
        <authorList>
            <person name="Varghese N."/>
            <person name="Submissions S."/>
        </authorList>
    </citation>
    <scope>NUCLEOTIDE SEQUENCE [LARGE SCALE GENOMIC DNA]</scope>
    <source>
        <strain evidence="8">DSM 24767</strain>
    </source>
</reference>